<feature type="compositionally biased region" description="Basic and acidic residues" evidence="3">
    <location>
        <begin position="20"/>
        <end position="29"/>
    </location>
</feature>
<keyword evidence="4" id="KW-0472">Membrane</keyword>
<feature type="transmembrane region" description="Helical" evidence="4">
    <location>
        <begin position="357"/>
        <end position="380"/>
    </location>
</feature>
<evidence type="ECO:0000259" key="5">
    <source>
        <dbReference type="PROSITE" id="PS50850"/>
    </source>
</evidence>
<feature type="transmembrane region" description="Helical" evidence="4">
    <location>
        <begin position="332"/>
        <end position="351"/>
    </location>
</feature>
<feature type="transmembrane region" description="Helical" evidence="4">
    <location>
        <begin position="157"/>
        <end position="185"/>
    </location>
</feature>
<comment type="similarity">
    <text evidence="2">Belongs to the major facilitator superfamily. Monocarboxylate porter (TC 2.A.1.13) family.</text>
</comment>
<dbReference type="PANTHER" id="PTHR11360:SF177">
    <property type="entry name" value="RIBOFLAVIN TRANSPORTER MCH5"/>
    <property type="match status" value="1"/>
</dbReference>
<feature type="transmembrane region" description="Helical" evidence="4">
    <location>
        <begin position="392"/>
        <end position="415"/>
    </location>
</feature>
<feature type="transmembrane region" description="Helical" evidence="4">
    <location>
        <begin position="192"/>
        <end position="210"/>
    </location>
</feature>
<dbReference type="PROSITE" id="PS50850">
    <property type="entry name" value="MFS"/>
    <property type="match status" value="1"/>
</dbReference>
<feature type="transmembrane region" description="Helical" evidence="4">
    <location>
        <begin position="104"/>
        <end position="126"/>
    </location>
</feature>
<feature type="transmembrane region" description="Helical" evidence="4">
    <location>
        <begin position="267"/>
        <end position="289"/>
    </location>
</feature>
<sequence>MTAKAWEGAADVDLPLDEPYNEKISRPDHTTQQNPSPLKNPQDSATSLGTEDEYVYPEGGLRAWLVVFGSWCAMFASLGIANTLASFQAYIAQNQLSTYTPDQIGWIFSIYTFLSFACGIYIGPLFDVYGPRWLTIPGGVCVVLGMLLLGVCTEYWHFIIVFSVIGGVGTALLFTPSVAAVGHFFYVRRGTATGIATAGGAMGGVVFPLLLESLIPKVGFAWATRIMGFAILFLSLLGILLVKSNLPPSRTARSPHPDLKILRQPAFLFAVIGCFLMEWALFVPLTYIASYALHSGFNMSFSYQILPILSAGSVFGRWLPGAYSDIIGRFNLILLTIVLTIVSVFAIWLPFGTTIPGIVVFAVLFGFSSGSNISLTPVCVGQLCRVEEYGRYYATCYTIVAFGCLTGVPIAGAIVEANGGAYWGLIVFTGACYVGSFVAFYVARGFSGGWKIRMKY</sequence>
<keyword evidence="4" id="KW-0812">Transmembrane</keyword>
<dbReference type="SUPFAM" id="SSF103473">
    <property type="entry name" value="MFS general substrate transporter"/>
    <property type="match status" value="1"/>
</dbReference>
<evidence type="ECO:0000256" key="3">
    <source>
        <dbReference type="SAM" id="MobiDB-lite"/>
    </source>
</evidence>
<dbReference type="InterPro" id="IPR020846">
    <property type="entry name" value="MFS_dom"/>
</dbReference>
<dbReference type="Gene3D" id="1.20.1250.20">
    <property type="entry name" value="MFS general substrate transporter like domains"/>
    <property type="match status" value="1"/>
</dbReference>
<dbReference type="OrthoDB" id="410267at2759"/>
<protein>
    <submittedName>
        <fullName evidence="6">Related to monocarboxylate transporter 2</fullName>
    </submittedName>
</protein>
<evidence type="ECO:0000313" key="6">
    <source>
        <dbReference type="EMBL" id="CZR56793.1"/>
    </source>
</evidence>
<feature type="transmembrane region" description="Helical" evidence="4">
    <location>
        <begin position="301"/>
        <end position="320"/>
    </location>
</feature>
<evidence type="ECO:0000256" key="1">
    <source>
        <dbReference type="ARBA" id="ARBA00004141"/>
    </source>
</evidence>
<organism evidence="6 7">
    <name type="scientific">Phialocephala subalpina</name>
    <dbReference type="NCBI Taxonomy" id="576137"/>
    <lineage>
        <taxon>Eukaryota</taxon>
        <taxon>Fungi</taxon>
        <taxon>Dikarya</taxon>
        <taxon>Ascomycota</taxon>
        <taxon>Pezizomycotina</taxon>
        <taxon>Leotiomycetes</taxon>
        <taxon>Helotiales</taxon>
        <taxon>Mollisiaceae</taxon>
        <taxon>Phialocephala</taxon>
        <taxon>Phialocephala fortinii species complex</taxon>
    </lineage>
</organism>
<dbReference type="Proteomes" id="UP000184330">
    <property type="component" value="Unassembled WGS sequence"/>
</dbReference>
<dbReference type="InterPro" id="IPR036259">
    <property type="entry name" value="MFS_trans_sf"/>
</dbReference>
<keyword evidence="4" id="KW-1133">Transmembrane helix</keyword>
<dbReference type="EMBL" id="FJOG01000008">
    <property type="protein sequence ID" value="CZR56793.1"/>
    <property type="molecule type" value="Genomic_DNA"/>
</dbReference>
<feature type="transmembrane region" description="Helical" evidence="4">
    <location>
        <begin position="421"/>
        <end position="443"/>
    </location>
</feature>
<evidence type="ECO:0000313" key="7">
    <source>
        <dbReference type="Proteomes" id="UP000184330"/>
    </source>
</evidence>
<feature type="transmembrane region" description="Helical" evidence="4">
    <location>
        <begin position="222"/>
        <end position="246"/>
    </location>
</feature>
<evidence type="ECO:0000256" key="2">
    <source>
        <dbReference type="ARBA" id="ARBA00006727"/>
    </source>
</evidence>
<dbReference type="InterPro" id="IPR011701">
    <property type="entry name" value="MFS"/>
</dbReference>
<gene>
    <name evidence="6" type="ORF">PAC_06682</name>
</gene>
<proteinExistence type="inferred from homology"/>
<feature type="transmembrane region" description="Helical" evidence="4">
    <location>
        <begin position="133"/>
        <end position="151"/>
    </location>
</feature>
<reference evidence="6 7" key="1">
    <citation type="submission" date="2016-03" db="EMBL/GenBank/DDBJ databases">
        <authorList>
            <person name="Ploux O."/>
        </authorList>
    </citation>
    <scope>NUCLEOTIDE SEQUENCE [LARGE SCALE GENOMIC DNA]</scope>
    <source>
        <strain evidence="6 7">UAMH 11012</strain>
    </source>
</reference>
<name>A0A1L7WVM2_9HELO</name>
<dbReference type="Pfam" id="PF07690">
    <property type="entry name" value="MFS_1"/>
    <property type="match status" value="1"/>
</dbReference>
<evidence type="ECO:0000256" key="4">
    <source>
        <dbReference type="SAM" id="Phobius"/>
    </source>
</evidence>
<feature type="compositionally biased region" description="Polar residues" evidence="3">
    <location>
        <begin position="30"/>
        <end position="46"/>
    </location>
</feature>
<dbReference type="AlphaFoldDB" id="A0A1L7WVM2"/>
<comment type="subcellular location">
    <subcellularLocation>
        <location evidence="1">Membrane</location>
        <topology evidence="1">Multi-pass membrane protein</topology>
    </subcellularLocation>
</comment>
<dbReference type="PANTHER" id="PTHR11360">
    <property type="entry name" value="MONOCARBOXYLATE TRANSPORTER"/>
    <property type="match status" value="1"/>
</dbReference>
<dbReference type="GO" id="GO:0022857">
    <property type="term" value="F:transmembrane transporter activity"/>
    <property type="evidence" value="ECO:0007669"/>
    <property type="project" value="InterPro"/>
</dbReference>
<dbReference type="InterPro" id="IPR050327">
    <property type="entry name" value="Proton-linked_MCT"/>
</dbReference>
<keyword evidence="7" id="KW-1185">Reference proteome</keyword>
<feature type="region of interest" description="Disordered" evidence="3">
    <location>
        <begin position="1"/>
        <end position="46"/>
    </location>
</feature>
<feature type="domain" description="Major facilitator superfamily (MFS) profile" evidence="5">
    <location>
        <begin position="62"/>
        <end position="447"/>
    </location>
</feature>
<accession>A0A1L7WVM2</accession>
<feature type="transmembrane region" description="Helical" evidence="4">
    <location>
        <begin position="63"/>
        <end position="84"/>
    </location>
</feature>
<dbReference type="GO" id="GO:0016020">
    <property type="term" value="C:membrane"/>
    <property type="evidence" value="ECO:0007669"/>
    <property type="project" value="UniProtKB-SubCell"/>
</dbReference>
<dbReference type="CDD" id="cd17352">
    <property type="entry name" value="MFS_MCT_SLC16"/>
    <property type="match status" value="1"/>
</dbReference>